<evidence type="ECO:0000313" key="4">
    <source>
        <dbReference type="Proteomes" id="UP000029737"/>
    </source>
</evidence>
<organism evidence="3 4">
    <name type="scientific">Actinopolyspora erythraea</name>
    <dbReference type="NCBI Taxonomy" id="414996"/>
    <lineage>
        <taxon>Bacteria</taxon>
        <taxon>Bacillati</taxon>
        <taxon>Actinomycetota</taxon>
        <taxon>Actinomycetes</taxon>
        <taxon>Actinopolysporales</taxon>
        <taxon>Actinopolysporaceae</taxon>
        <taxon>Actinopolyspora</taxon>
    </lineage>
</organism>
<sequence length="136" mass="14668">MGSAPAGRPTPAHHGHVPPEERGVTTLHDRVVERMAARIAGEVDQVGGAAHRVLGVSTGGDEAEQTPQVTAEVHGRMCALRVRLSVDYPAPVAQVTDHVRQVLTDRLAELADVRVRTVDITVTALRPPRSARREIR</sequence>
<gene>
    <name evidence="3" type="ORF">IL38_02355</name>
</gene>
<proteinExistence type="inferred from homology"/>
<evidence type="ECO:0000313" key="3">
    <source>
        <dbReference type="EMBL" id="KGI82743.1"/>
    </source>
</evidence>
<accession>A0ABR4X996</accession>
<dbReference type="InterPro" id="IPR005531">
    <property type="entry name" value="Asp23"/>
</dbReference>
<feature type="region of interest" description="Disordered" evidence="2">
    <location>
        <begin position="1"/>
        <end position="24"/>
    </location>
</feature>
<dbReference type="Pfam" id="PF03780">
    <property type="entry name" value="Asp23"/>
    <property type="match status" value="1"/>
</dbReference>
<evidence type="ECO:0008006" key="5">
    <source>
        <dbReference type="Google" id="ProtNLM"/>
    </source>
</evidence>
<comment type="similarity">
    <text evidence="1">Belongs to the asp23 family.</text>
</comment>
<evidence type="ECO:0000256" key="1">
    <source>
        <dbReference type="ARBA" id="ARBA00005721"/>
    </source>
</evidence>
<evidence type="ECO:0000256" key="2">
    <source>
        <dbReference type="SAM" id="MobiDB-lite"/>
    </source>
</evidence>
<comment type="caution">
    <text evidence="3">The sequence shown here is derived from an EMBL/GenBank/DDBJ whole genome shotgun (WGS) entry which is preliminary data.</text>
</comment>
<reference evidence="3 4" key="1">
    <citation type="journal article" date="2014" name="PLoS ONE">
        <title>Identification and Characterization of a New Erythromycin Biosynthetic Gene Cluster in Actinopolyspora erythraea YIM90600, a Novel Erythronolide-Producing Halophilic Actinomycete Isolated from Salt Field.</title>
        <authorList>
            <person name="Chen D."/>
            <person name="Feng J."/>
            <person name="Huang L."/>
            <person name="Zhang Q."/>
            <person name="Wu J."/>
            <person name="Zhu X."/>
            <person name="Duan Y."/>
            <person name="Xu Z."/>
        </authorList>
    </citation>
    <scope>NUCLEOTIDE SEQUENCE [LARGE SCALE GENOMIC DNA]</scope>
    <source>
        <strain evidence="3 4">YIM90600</strain>
    </source>
</reference>
<keyword evidence="4" id="KW-1185">Reference proteome</keyword>
<dbReference type="Proteomes" id="UP000029737">
    <property type="component" value="Unassembled WGS sequence"/>
</dbReference>
<name>A0ABR4X996_9ACTN</name>
<dbReference type="EMBL" id="JPMV01000009">
    <property type="protein sequence ID" value="KGI82743.1"/>
    <property type="molecule type" value="Genomic_DNA"/>
</dbReference>
<protein>
    <recommendedName>
        <fullName evidence="5">Asp23/Gls24 family envelope stress response protein</fullName>
    </recommendedName>
</protein>